<feature type="region of interest" description="Disordered" evidence="1">
    <location>
        <begin position="12"/>
        <end position="43"/>
    </location>
</feature>
<evidence type="ECO:0000313" key="2">
    <source>
        <dbReference type="EMBL" id="KAL2057478.1"/>
    </source>
</evidence>
<feature type="compositionally biased region" description="Acidic residues" evidence="1">
    <location>
        <begin position="126"/>
        <end position="135"/>
    </location>
</feature>
<comment type="caution">
    <text evidence="2">The sequence shown here is derived from an EMBL/GenBank/DDBJ whole genome shotgun (WGS) entry which is preliminary data.</text>
</comment>
<organism evidence="2 3">
    <name type="scientific">Lepraria finkii</name>
    <dbReference type="NCBI Taxonomy" id="1340010"/>
    <lineage>
        <taxon>Eukaryota</taxon>
        <taxon>Fungi</taxon>
        <taxon>Dikarya</taxon>
        <taxon>Ascomycota</taxon>
        <taxon>Pezizomycotina</taxon>
        <taxon>Lecanoromycetes</taxon>
        <taxon>OSLEUM clade</taxon>
        <taxon>Lecanoromycetidae</taxon>
        <taxon>Lecanorales</taxon>
        <taxon>Lecanorineae</taxon>
        <taxon>Stereocaulaceae</taxon>
        <taxon>Lepraria</taxon>
    </lineage>
</organism>
<feature type="compositionally biased region" description="Basic and acidic residues" evidence="1">
    <location>
        <begin position="71"/>
        <end position="99"/>
    </location>
</feature>
<evidence type="ECO:0000256" key="1">
    <source>
        <dbReference type="SAM" id="MobiDB-lite"/>
    </source>
</evidence>
<name>A0ABR4BI29_9LECA</name>
<sequence length="135" mass="15714">MPLLAFTGFALPVANPGANHQPIPATLPELFSRTPSSRESREEEKRCCKYWDEYWYGSGSGDNPNNCRMPRIGERLEVTPKEKAEDERKKREGREEKKKAKEKKKLEKARKEEEHREKKSRRECDLDGDSDSDCE</sequence>
<feature type="compositionally biased region" description="Basic and acidic residues" evidence="1">
    <location>
        <begin position="109"/>
        <end position="125"/>
    </location>
</feature>
<feature type="region of interest" description="Disordered" evidence="1">
    <location>
        <begin position="57"/>
        <end position="135"/>
    </location>
</feature>
<proteinExistence type="predicted"/>
<reference evidence="2 3" key="1">
    <citation type="submission" date="2024-09" db="EMBL/GenBank/DDBJ databases">
        <title>Rethinking Asexuality: The Enigmatic Case of Functional Sexual Genes in Lepraria (Stereocaulaceae).</title>
        <authorList>
            <person name="Doellman M."/>
            <person name="Sun Y."/>
            <person name="Barcenas-Pena A."/>
            <person name="Lumbsch H.T."/>
            <person name="Grewe F."/>
        </authorList>
    </citation>
    <scope>NUCLEOTIDE SEQUENCE [LARGE SCALE GENOMIC DNA]</scope>
    <source>
        <strain evidence="2 3">Grewe 0041</strain>
    </source>
</reference>
<evidence type="ECO:0000313" key="3">
    <source>
        <dbReference type="Proteomes" id="UP001590951"/>
    </source>
</evidence>
<dbReference type="Proteomes" id="UP001590951">
    <property type="component" value="Unassembled WGS sequence"/>
</dbReference>
<keyword evidence="3" id="KW-1185">Reference proteome</keyword>
<protein>
    <submittedName>
        <fullName evidence="2">Uncharacterized protein</fullName>
    </submittedName>
</protein>
<accession>A0ABR4BI29</accession>
<gene>
    <name evidence="2" type="ORF">ABVK25_002531</name>
</gene>
<dbReference type="EMBL" id="JBHFEH010000005">
    <property type="protein sequence ID" value="KAL2057478.1"/>
    <property type="molecule type" value="Genomic_DNA"/>
</dbReference>